<dbReference type="EMBL" id="CM047945">
    <property type="protein sequence ID" value="KAI9898527.1"/>
    <property type="molecule type" value="Genomic_DNA"/>
</dbReference>
<reference evidence="1" key="1">
    <citation type="submission" date="2022-10" db="EMBL/GenBank/DDBJ databases">
        <title>Complete Genome of Trichothecium roseum strain YXFP-22015, a Plant Pathogen Isolated from Citrus.</title>
        <authorList>
            <person name="Wang Y."/>
            <person name="Zhu L."/>
        </authorList>
    </citation>
    <scope>NUCLEOTIDE SEQUENCE</scope>
    <source>
        <strain evidence="1">YXFP-22015</strain>
    </source>
</reference>
<sequence length="524" mass="56407">MPDPHFEDLILPANSRPQGLGELLSSLRRDSLSARNRYRSILRDAAFVGAAGRAYARPLVANERCGSWYVVPPGVAAASATAAAAVEERDGEDEETAALGDGRFGVGTGSAYFKSTDGHERAWKFSTRRLNLHVVRMVEENDGVIIVDSTRRGKRMPDALSTTVPIWCAVMNGYLLPSHPSSSSSSSPPELHLPPSHSPSTHAQISALLPSFLNSLRSLNLDSASLPRLTKPLRPFWVTPDSTLPDTSPPDEGEEAEEAEAEGESGSKSTSGMKPLIFQDYRPVICCTASATVSSDADYVQGAADDAENWARGLTPDVFWSHARELLAAPEDDQAALVARLLAEDKVRAAQGGGDRLTRLTPRISVCPLPLGDGDGTAAAATPAAAQIVLSAEAATPQDQWIKSARRIEVGLGKNKNASKNLRLALPKICDFVMKFLQKDGEDEKAQVVVACESGRDLSVGTALAISCYLFDDEGNFRVPDKTISFTKTLVKVRLGHIMTQYPAGNPSRNTLQSVNSFLMDWRN</sequence>
<comment type="caution">
    <text evidence="1">The sequence shown here is derived from an EMBL/GenBank/DDBJ whole genome shotgun (WGS) entry which is preliminary data.</text>
</comment>
<name>A0ACC0UWN0_9HYPO</name>
<keyword evidence="2" id="KW-1185">Reference proteome</keyword>
<evidence type="ECO:0000313" key="1">
    <source>
        <dbReference type="EMBL" id="KAI9898527.1"/>
    </source>
</evidence>
<organism evidence="1 2">
    <name type="scientific">Trichothecium roseum</name>
    <dbReference type="NCBI Taxonomy" id="47278"/>
    <lineage>
        <taxon>Eukaryota</taxon>
        <taxon>Fungi</taxon>
        <taxon>Dikarya</taxon>
        <taxon>Ascomycota</taxon>
        <taxon>Pezizomycotina</taxon>
        <taxon>Sordariomycetes</taxon>
        <taxon>Hypocreomycetidae</taxon>
        <taxon>Hypocreales</taxon>
        <taxon>Hypocreales incertae sedis</taxon>
        <taxon>Trichothecium</taxon>
    </lineage>
</organism>
<evidence type="ECO:0000313" key="2">
    <source>
        <dbReference type="Proteomes" id="UP001163324"/>
    </source>
</evidence>
<accession>A0ACC0UWN0</accession>
<proteinExistence type="predicted"/>
<protein>
    <submittedName>
        <fullName evidence="1">Uncharacterized protein</fullName>
    </submittedName>
</protein>
<gene>
    <name evidence="1" type="ORF">N3K66_006887</name>
</gene>
<dbReference type="Proteomes" id="UP001163324">
    <property type="component" value="Chromosome 6"/>
</dbReference>